<gene>
    <name evidence="7" type="primary">SET3_1</name>
    <name evidence="7" type="ORF">Daus18300_001554</name>
</gene>
<dbReference type="EMBL" id="JAWRVE010000009">
    <property type="protein sequence ID" value="KAL1879717.1"/>
    <property type="molecule type" value="Genomic_DNA"/>
</dbReference>
<dbReference type="InterPro" id="IPR013083">
    <property type="entry name" value="Znf_RING/FYVE/PHD"/>
</dbReference>
<proteinExistence type="predicted"/>
<keyword evidence="8" id="KW-1185">Reference proteome</keyword>
<feature type="compositionally biased region" description="Basic residues" evidence="5">
    <location>
        <begin position="474"/>
        <end position="484"/>
    </location>
</feature>
<evidence type="ECO:0000256" key="1">
    <source>
        <dbReference type="ARBA" id="ARBA00022723"/>
    </source>
</evidence>
<feature type="compositionally biased region" description="Low complexity" evidence="5">
    <location>
        <begin position="732"/>
        <end position="746"/>
    </location>
</feature>
<feature type="compositionally biased region" description="Polar residues" evidence="5">
    <location>
        <begin position="580"/>
        <end position="593"/>
    </location>
</feature>
<dbReference type="SUPFAM" id="SSF57903">
    <property type="entry name" value="FYVE/PHD zinc finger"/>
    <property type="match status" value="1"/>
</dbReference>
<feature type="compositionally biased region" description="Basic residues" evidence="5">
    <location>
        <begin position="108"/>
        <end position="122"/>
    </location>
</feature>
<evidence type="ECO:0000259" key="6">
    <source>
        <dbReference type="PROSITE" id="PS50280"/>
    </source>
</evidence>
<dbReference type="Gene3D" id="2.170.270.10">
    <property type="entry name" value="SET domain"/>
    <property type="match status" value="1"/>
</dbReference>
<dbReference type="InterPro" id="IPR019787">
    <property type="entry name" value="Znf_PHD-finger"/>
</dbReference>
<feature type="compositionally biased region" description="Low complexity" evidence="5">
    <location>
        <begin position="790"/>
        <end position="809"/>
    </location>
</feature>
<name>A0ABR3XW05_9PEZI</name>
<keyword evidence="3" id="KW-0862">Zinc</keyword>
<feature type="compositionally biased region" description="Low complexity" evidence="5">
    <location>
        <begin position="158"/>
        <end position="170"/>
    </location>
</feature>
<protein>
    <submittedName>
        <fullName evidence="7">SET domain-containing protein 3</fullName>
    </submittedName>
</protein>
<feature type="compositionally biased region" description="Polar residues" evidence="5">
    <location>
        <begin position="810"/>
        <end position="824"/>
    </location>
</feature>
<evidence type="ECO:0000256" key="3">
    <source>
        <dbReference type="ARBA" id="ARBA00022833"/>
    </source>
</evidence>
<dbReference type="Pfam" id="PF00628">
    <property type="entry name" value="PHD"/>
    <property type="match status" value="1"/>
</dbReference>
<dbReference type="Proteomes" id="UP001583177">
    <property type="component" value="Unassembled WGS sequence"/>
</dbReference>
<feature type="compositionally biased region" description="Polar residues" evidence="5">
    <location>
        <begin position="713"/>
        <end position="731"/>
    </location>
</feature>
<dbReference type="InterPro" id="IPR046341">
    <property type="entry name" value="SET_dom_sf"/>
</dbReference>
<keyword evidence="2" id="KW-0863">Zinc-finger</keyword>
<feature type="region of interest" description="Disordered" evidence="5">
    <location>
        <begin position="466"/>
        <end position="766"/>
    </location>
</feature>
<evidence type="ECO:0000313" key="7">
    <source>
        <dbReference type="EMBL" id="KAL1879717.1"/>
    </source>
</evidence>
<keyword evidence="4" id="KW-0156">Chromatin regulator</keyword>
<comment type="caution">
    <text evidence="7">The sequence shown here is derived from an EMBL/GenBank/DDBJ whole genome shotgun (WGS) entry which is preliminary data.</text>
</comment>
<sequence>MTENLAPLLTVAPDKPEKAKPQEDEGIIKCICNFAHDDGATVFCEKCNTWQHIDCYYHPLDEAEKVKQEDFDHSCADCNPRILDKLQAMDRQRKRLGLHQPDEDNHDKKPKKAPSKTQKKKVKPSDLQLNGHSISVDGSKHSSPQDHPPAKKPKLSHKSSQSVSSQAPKRSPSHSVPRAILGHPLSPATTPPDLPNDFEIHNYTQQFLDLCDESDVQIVDTNTYANLKTQTKVSDWLKTGHEHFRKDTGCDFKEVIQTTKPPPLDHTLRVESKEVPFTQDTILHWQYLTTSSAIDKDVPMMELNGIVGLQKDYCEEPDNQWPDLCAPLPFVFFPPSLPLFIDTRKEGSNARYVRRSCKPNASIDTYHLSDGSVFHFWLVSDRPISANEQITLPWEFRFPGTTQKRFVRLLGLGDEETNGHGAADIDQPDYLFISDWIRRILSEYGGCACDLGNDCAFARFHRNYHERVQPRSNPQKRKRAKTKTHTISPTSTGQATNSRAASEGHLDELAETDINSAAGSRSKPPSRDRTPARLGSFDNLGILTEPTNRDKRKVQIAETLFQKSAQEQQQPPRKKKKASTDVTANSTANSTSVKPKDRNGHSEAPDKPNGANEPRYVDVGTSGSKSVSPTSAKSHHSARSIKQQTSVGSQSRQSSSEASRTYSDAAVQTEPEPDHCTKPRPKRRVMSLTMRLMSQKRRDVLSQRPSSAMDLDSPTTTKSSLGSPSTVHKQCSMSSPASAADVDAPMPDAPPAPANIGASSPPLTNVNGPVINPKDAKSPVLRVSMPPPTAFTSPTSATSVTATTTPISTNGSVTQSPFSTTNLPSPFGPPVANGNTATPSPIKKKMSLSEYKNKANKAAASARSVSDNHPLKTAASTADSLKAASNGDHGTSDLDKPATDTGVGETVGSIWAAQANPVS</sequence>
<feature type="compositionally biased region" description="Low complexity" evidence="5">
    <location>
        <begin position="643"/>
        <end position="659"/>
    </location>
</feature>
<dbReference type="PROSITE" id="PS50280">
    <property type="entry name" value="SET"/>
    <property type="match status" value="1"/>
</dbReference>
<accession>A0ABR3XW05</accession>
<feature type="compositionally biased region" description="Polar residues" evidence="5">
    <location>
        <begin position="485"/>
        <end position="500"/>
    </location>
</feature>
<dbReference type="Gene3D" id="3.30.40.10">
    <property type="entry name" value="Zinc/RING finger domain, C3HC4 (zinc finger)"/>
    <property type="match status" value="1"/>
</dbReference>
<organism evidence="7 8">
    <name type="scientific">Diaporthe australafricana</name>
    <dbReference type="NCBI Taxonomy" id="127596"/>
    <lineage>
        <taxon>Eukaryota</taxon>
        <taxon>Fungi</taxon>
        <taxon>Dikarya</taxon>
        <taxon>Ascomycota</taxon>
        <taxon>Pezizomycotina</taxon>
        <taxon>Sordariomycetes</taxon>
        <taxon>Sordariomycetidae</taxon>
        <taxon>Diaporthales</taxon>
        <taxon>Diaporthaceae</taxon>
        <taxon>Diaporthe</taxon>
    </lineage>
</organism>
<dbReference type="PANTHER" id="PTHR46462">
    <property type="entry name" value="UPSET, ISOFORM A"/>
    <property type="match status" value="1"/>
</dbReference>
<reference evidence="7 8" key="1">
    <citation type="journal article" date="2024" name="IMA Fungus">
        <title>IMA Genome - F19 : A genome assembly and annotation guide to empower mycologists, including annotated draft genome sequences of Ceratocystis pirilliformis, Diaporthe australafricana, Fusarium ophioides, Paecilomyces lecythidis, and Sporothrix stenoceras.</title>
        <authorList>
            <person name="Aylward J."/>
            <person name="Wilson A.M."/>
            <person name="Visagie C.M."/>
            <person name="Spraker J."/>
            <person name="Barnes I."/>
            <person name="Buitendag C."/>
            <person name="Ceriani C."/>
            <person name="Del Mar Angel L."/>
            <person name="du Plessis D."/>
            <person name="Fuchs T."/>
            <person name="Gasser K."/>
            <person name="Kramer D."/>
            <person name="Li W."/>
            <person name="Munsamy K."/>
            <person name="Piso A."/>
            <person name="Price J.L."/>
            <person name="Sonnekus B."/>
            <person name="Thomas C."/>
            <person name="van der Nest A."/>
            <person name="van Dijk A."/>
            <person name="van Heerden A."/>
            <person name="van Vuuren N."/>
            <person name="Yilmaz N."/>
            <person name="Duong T.A."/>
            <person name="van der Merwe N.A."/>
            <person name="Wingfield M.J."/>
            <person name="Wingfield B.D."/>
        </authorList>
    </citation>
    <scope>NUCLEOTIDE SEQUENCE [LARGE SCALE GENOMIC DNA]</scope>
    <source>
        <strain evidence="7 8">CMW 18300</strain>
    </source>
</reference>
<dbReference type="Pfam" id="PF00856">
    <property type="entry name" value="SET"/>
    <property type="match status" value="1"/>
</dbReference>
<keyword evidence="1" id="KW-0479">Metal-binding</keyword>
<dbReference type="PANTHER" id="PTHR46462:SF3">
    <property type="entry name" value="UPSET, ISOFORM A"/>
    <property type="match status" value="1"/>
</dbReference>
<dbReference type="SMART" id="SM00317">
    <property type="entry name" value="SET"/>
    <property type="match status" value="1"/>
</dbReference>
<feature type="compositionally biased region" description="Polar residues" evidence="5">
    <location>
        <begin position="757"/>
        <end position="766"/>
    </location>
</feature>
<feature type="region of interest" description="Disordered" evidence="5">
    <location>
        <begin position="789"/>
        <end position="919"/>
    </location>
</feature>
<dbReference type="SUPFAM" id="SSF82199">
    <property type="entry name" value="SET domain"/>
    <property type="match status" value="1"/>
</dbReference>
<evidence type="ECO:0000313" key="8">
    <source>
        <dbReference type="Proteomes" id="UP001583177"/>
    </source>
</evidence>
<evidence type="ECO:0000256" key="2">
    <source>
        <dbReference type="ARBA" id="ARBA00022771"/>
    </source>
</evidence>
<feature type="region of interest" description="Disordered" evidence="5">
    <location>
        <begin position="97"/>
        <end position="197"/>
    </location>
</feature>
<evidence type="ECO:0000256" key="5">
    <source>
        <dbReference type="SAM" id="MobiDB-lite"/>
    </source>
</evidence>
<feature type="compositionally biased region" description="Polar residues" evidence="5">
    <location>
        <begin position="621"/>
        <end position="632"/>
    </location>
</feature>
<dbReference type="InterPro" id="IPR011011">
    <property type="entry name" value="Znf_FYVE_PHD"/>
</dbReference>
<dbReference type="InterPro" id="IPR001214">
    <property type="entry name" value="SET_dom"/>
</dbReference>
<feature type="domain" description="SET" evidence="6">
    <location>
        <begin position="7"/>
        <end position="395"/>
    </location>
</feature>
<evidence type="ECO:0000256" key="4">
    <source>
        <dbReference type="ARBA" id="ARBA00022853"/>
    </source>
</evidence>
<feature type="compositionally biased region" description="Basic and acidic residues" evidence="5">
    <location>
        <begin position="594"/>
        <end position="606"/>
    </location>
</feature>